<comment type="caution">
    <text evidence="2">The sequence shown here is derived from an EMBL/GenBank/DDBJ whole genome shotgun (WGS) entry which is preliminary data.</text>
</comment>
<gene>
    <name evidence="2" type="ORF">HX830_30870</name>
</gene>
<organism evidence="2 3">
    <name type="scientific">Pseudomonas gingeri</name>
    <dbReference type="NCBI Taxonomy" id="117681"/>
    <lineage>
        <taxon>Bacteria</taxon>
        <taxon>Pseudomonadati</taxon>
        <taxon>Pseudomonadota</taxon>
        <taxon>Gammaproteobacteria</taxon>
        <taxon>Pseudomonadales</taxon>
        <taxon>Pseudomonadaceae</taxon>
        <taxon>Pseudomonas</taxon>
    </lineage>
</organism>
<dbReference type="AlphaFoldDB" id="A0A7Y7WX37"/>
<protein>
    <submittedName>
        <fullName evidence="2">GNAT family N-acetyltransferase</fullName>
    </submittedName>
</protein>
<dbReference type="SUPFAM" id="SSF55729">
    <property type="entry name" value="Acyl-CoA N-acyltransferases (Nat)"/>
    <property type="match status" value="1"/>
</dbReference>
<dbReference type="InterPro" id="IPR000182">
    <property type="entry name" value="GNAT_dom"/>
</dbReference>
<evidence type="ECO:0000313" key="2">
    <source>
        <dbReference type="EMBL" id="NWB89274.1"/>
    </source>
</evidence>
<name>A0A7Y7WX37_9PSED</name>
<evidence type="ECO:0000259" key="1">
    <source>
        <dbReference type="PROSITE" id="PS51186"/>
    </source>
</evidence>
<dbReference type="Gene3D" id="3.40.630.30">
    <property type="match status" value="1"/>
</dbReference>
<evidence type="ECO:0000313" key="3">
    <source>
        <dbReference type="Proteomes" id="UP000522864"/>
    </source>
</evidence>
<dbReference type="InterPro" id="IPR016181">
    <property type="entry name" value="Acyl_CoA_acyltransferase"/>
</dbReference>
<sequence length="142" mass="16017">MSLRIEIKEAPQEADYQAILAPLIEYNQAQTGRVGVEKLALLIKDETGNTEGGLYAKVSGQWLFIELLVVPEIARGQGMGSKLMNMAQALAREKGCQGIWLDTFSFQAPEFYLRHGFSIFGELKDYPVAGHNRFFMQKRFDL</sequence>
<dbReference type="GO" id="GO:0016747">
    <property type="term" value="F:acyltransferase activity, transferring groups other than amino-acyl groups"/>
    <property type="evidence" value="ECO:0007669"/>
    <property type="project" value="InterPro"/>
</dbReference>
<accession>A0A7Y7WX37</accession>
<dbReference type="EMBL" id="JACAQA010000043">
    <property type="protein sequence ID" value="NWB89274.1"/>
    <property type="molecule type" value="Genomic_DNA"/>
</dbReference>
<dbReference type="CDD" id="cd04301">
    <property type="entry name" value="NAT_SF"/>
    <property type="match status" value="1"/>
</dbReference>
<proteinExistence type="predicted"/>
<dbReference type="RefSeq" id="WP_177104565.1">
    <property type="nucleotide sequence ID" value="NZ_JACAQA010000043.1"/>
</dbReference>
<feature type="domain" description="N-acetyltransferase" evidence="1">
    <location>
        <begin position="1"/>
        <end position="141"/>
    </location>
</feature>
<dbReference type="Pfam" id="PF00583">
    <property type="entry name" value="Acetyltransf_1"/>
    <property type="match status" value="1"/>
</dbReference>
<keyword evidence="2" id="KW-0808">Transferase</keyword>
<dbReference type="Proteomes" id="UP000522864">
    <property type="component" value="Unassembled WGS sequence"/>
</dbReference>
<dbReference type="PROSITE" id="PS51186">
    <property type="entry name" value="GNAT"/>
    <property type="match status" value="1"/>
</dbReference>
<reference evidence="2 3" key="1">
    <citation type="submission" date="2020-04" db="EMBL/GenBank/DDBJ databases">
        <title>Molecular characterization of pseudomonads from Agaricus bisporus reveal novel blotch 2 pathogens in Western Europe.</title>
        <authorList>
            <person name="Taparia T."/>
            <person name="Krijger M."/>
            <person name="Haynes E."/>
            <person name="Elpinstone J.G."/>
            <person name="Noble R."/>
            <person name="Van Der Wolf J."/>
        </authorList>
    </citation>
    <scope>NUCLEOTIDE SEQUENCE [LARGE SCALE GENOMIC DNA]</scope>
    <source>
        <strain evidence="2 3">G9001</strain>
    </source>
</reference>